<dbReference type="InterPro" id="IPR029030">
    <property type="entry name" value="Caspase-like_dom_sf"/>
</dbReference>
<dbReference type="Proteomes" id="UP000253410">
    <property type="component" value="Unassembled WGS sequence"/>
</dbReference>
<sequence length="529" mass="60910">MVESESEVTKEPFIGKRSTNPTLSAEKSEGKTYIFAIGIDNYRDKPLPNCVKDCKDLIEVLTKEFNDVVKGEVLYNEEATRENILYALGDIIESPINNPTNNLIIYFSGHGDSTDSEKNDFFWVPYIEDPRKIKDESFWVEASDILRKLEKYRFGHILVICDCCFSGGMLNVSQYFRRKMKDGRDNGIPMSRFYLAATRDYELALAGERNTNSKFTGQLLDLLKDNTAESVSWENIAREVQSKFVGSSSQVEYGHLFKVDVPGEFKLAGKTDIVRKRQRIELLPKVLEILNYNEQVDEFSDLEMSGKSPSFFIISGTPDSGLNRVCKLLYDDIFKEKLIEKIRVPIQLLENPPEDMVDIIAGSSNQGKSDNERFLTMMKNVPHSDIVIEIRIPHDNTAVKRNSRIYESLIRSLVEIVEKMNALAQQQKVYMVIIDDHNTDYSFINQFVRTIDILHVKTVKPLTHVGYKRWYKGSKRMEENFHYLFEELLWTNIKTVFDQEPELLPGKIIKNICNLSGCPDIASKFLHHD</sequence>
<accession>A0A365Y587</accession>
<dbReference type="AlphaFoldDB" id="A0A365Y587"/>
<dbReference type="InterPro" id="IPR011600">
    <property type="entry name" value="Pept_C14_caspase"/>
</dbReference>
<dbReference type="EMBL" id="QFFJ01000001">
    <property type="protein sequence ID" value="RBL93045.1"/>
    <property type="molecule type" value="Genomic_DNA"/>
</dbReference>
<keyword evidence="4" id="KW-1185">Reference proteome</keyword>
<reference evidence="3 4" key="1">
    <citation type="submission" date="2018-05" db="EMBL/GenBank/DDBJ databases">
        <title>Chitinophaga sp. K3CV102501T nov., isolated from isolated from a monsoon evergreen broad-leaved forest soil.</title>
        <authorList>
            <person name="Lv Y."/>
        </authorList>
    </citation>
    <scope>NUCLEOTIDE SEQUENCE [LARGE SCALE GENOMIC DNA]</scope>
    <source>
        <strain evidence="3 4">GDMCC 1.1325</strain>
    </source>
</reference>
<organism evidence="3 4">
    <name type="scientific">Chitinophaga flava</name>
    <dbReference type="NCBI Taxonomy" id="2259036"/>
    <lineage>
        <taxon>Bacteria</taxon>
        <taxon>Pseudomonadati</taxon>
        <taxon>Bacteroidota</taxon>
        <taxon>Chitinophagia</taxon>
        <taxon>Chitinophagales</taxon>
        <taxon>Chitinophagaceae</taxon>
        <taxon>Chitinophaga</taxon>
    </lineage>
</organism>
<proteinExistence type="predicted"/>
<dbReference type="OrthoDB" id="9812126at2"/>
<evidence type="ECO:0000259" key="2">
    <source>
        <dbReference type="Pfam" id="PF00656"/>
    </source>
</evidence>
<feature type="region of interest" description="Disordered" evidence="1">
    <location>
        <begin position="1"/>
        <end position="24"/>
    </location>
</feature>
<dbReference type="Pfam" id="PF00656">
    <property type="entry name" value="Peptidase_C14"/>
    <property type="match status" value="1"/>
</dbReference>
<evidence type="ECO:0000256" key="1">
    <source>
        <dbReference type="SAM" id="MobiDB-lite"/>
    </source>
</evidence>
<dbReference type="SUPFAM" id="SSF52129">
    <property type="entry name" value="Caspase-like"/>
    <property type="match status" value="1"/>
</dbReference>
<feature type="domain" description="Peptidase C14 caspase" evidence="2">
    <location>
        <begin position="36"/>
        <end position="247"/>
    </location>
</feature>
<evidence type="ECO:0000313" key="3">
    <source>
        <dbReference type="EMBL" id="RBL93045.1"/>
    </source>
</evidence>
<protein>
    <recommendedName>
        <fullName evidence="2">Peptidase C14 caspase domain-containing protein</fullName>
    </recommendedName>
</protein>
<dbReference type="GO" id="GO:0004197">
    <property type="term" value="F:cysteine-type endopeptidase activity"/>
    <property type="evidence" value="ECO:0007669"/>
    <property type="project" value="InterPro"/>
</dbReference>
<dbReference type="GO" id="GO:0006508">
    <property type="term" value="P:proteolysis"/>
    <property type="evidence" value="ECO:0007669"/>
    <property type="project" value="InterPro"/>
</dbReference>
<dbReference type="RefSeq" id="WP_113615641.1">
    <property type="nucleotide sequence ID" value="NZ_QFFJ01000001.1"/>
</dbReference>
<evidence type="ECO:0000313" key="4">
    <source>
        <dbReference type="Proteomes" id="UP000253410"/>
    </source>
</evidence>
<dbReference type="Gene3D" id="3.40.50.1460">
    <property type="match status" value="1"/>
</dbReference>
<name>A0A365Y587_9BACT</name>
<gene>
    <name evidence="3" type="ORF">DF182_10880</name>
</gene>
<comment type="caution">
    <text evidence="3">The sequence shown here is derived from an EMBL/GenBank/DDBJ whole genome shotgun (WGS) entry which is preliminary data.</text>
</comment>